<accession>A0AAU9XG79</accession>
<evidence type="ECO:0000313" key="4">
    <source>
        <dbReference type="Proteomes" id="UP001159428"/>
    </source>
</evidence>
<sequence>MDANVKTSIPSWSYTPVKRIFPPDHPFFEEGELFCNVLKKELDNSEEVDTVMQRAEFQCDIPGCGEWFSSVPSYEAHYNSLHRHCCQKCQRSFPSTHLLEIHILENHDMLFNMIAMRKNLDHLVSLHKYPSDFRFNRPSRQQRKSKSMQTSPEAMDTSTLPQEPAPLVNTAPKQRLPKTICFGRGSSRAFQKSIPKNSKKKSKNLDDIQDQAASQEVTMAEVS</sequence>
<proteinExistence type="predicted"/>
<dbReference type="Proteomes" id="UP001159428">
    <property type="component" value="Unassembled WGS sequence"/>
</dbReference>
<feature type="domain" description="C2H2-type" evidence="2">
    <location>
        <begin position="85"/>
        <end position="107"/>
    </location>
</feature>
<name>A0AAU9XG79_9CNID</name>
<evidence type="ECO:0000256" key="1">
    <source>
        <dbReference type="SAM" id="MobiDB-lite"/>
    </source>
</evidence>
<evidence type="ECO:0000313" key="3">
    <source>
        <dbReference type="EMBL" id="CAH3146839.1"/>
    </source>
</evidence>
<dbReference type="EMBL" id="CALNXJ010000042">
    <property type="protein sequence ID" value="CAH3146839.1"/>
    <property type="molecule type" value="Genomic_DNA"/>
</dbReference>
<feature type="compositionally biased region" description="Polar residues" evidence="1">
    <location>
        <begin position="147"/>
        <end position="161"/>
    </location>
</feature>
<dbReference type="PANTHER" id="PTHR21354:SF0">
    <property type="entry name" value="ZINC FINGER PROTEIN 511"/>
    <property type="match status" value="1"/>
</dbReference>
<dbReference type="AlphaFoldDB" id="A0AAU9XG79"/>
<keyword evidence="4" id="KW-1185">Reference proteome</keyword>
<reference evidence="3 4" key="1">
    <citation type="submission" date="2022-05" db="EMBL/GenBank/DDBJ databases">
        <authorList>
            <consortium name="Genoscope - CEA"/>
            <person name="William W."/>
        </authorList>
    </citation>
    <scope>NUCLEOTIDE SEQUENCE [LARGE SCALE GENOMIC DNA]</scope>
</reference>
<feature type="region of interest" description="Disordered" evidence="1">
    <location>
        <begin position="134"/>
        <end position="223"/>
    </location>
</feature>
<gene>
    <name evidence="3" type="ORF">PMEA_00023098</name>
</gene>
<protein>
    <recommendedName>
        <fullName evidence="2">C2H2-type domain-containing protein</fullName>
    </recommendedName>
</protein>
<comment type="caution">
    <text evidence="3">The sequence shown here is derived from an EMBL/GenBank/DDBJ whole genome shotgun (WGS) entry which is preliminary data.</text>
</comment>
<evidence type="ECO:0000259" key="2">
    <source>
        <dbReference type="PROSITE" id="PS00028"/>
    </source>
</evidence>
<dbReference type="PANTHER" id="PTHR21354">
    <property type="entry name" value="ZINC FINGER PROTEIN 511"/>
    <property type="match status" value="1"/>
</dbReference>
<dbReference type="InterPro" id="IPR013087">
    <property type="entry name" value="Znf_C2H2_type"/>
</dbReference>
<dbReference type="SMART" id="SM00355">
    <property type="entry name" value="ZnF_C2H2"/>
    <property type="match status" value="2"/>
</dbReference>
<dbReference type="PROSITE" id="PS00028">
    <property type="entry name" value="ZINC_FINGER_C2H2_1"/>
    <property type="match status" value="2"/>
</dbReference>
<feature type="domain" description="C2H2-type" evidence="2">
    <location>
        <begin position="59"/>
        <end position="82"/>
    </location>
</feature>
<dbReference type="Gene3D" id="3.30.160.60">
    <property type="entry name" value="Classic Zinc Finger"/>
    <property type="match status" value="1"/>
</dbReference>
<dbReference type="InterPro" id="IPR039258">
    <property type="entry name" value="ZNF511"/>
</dbReference>
<organism evidence="3 4">
    <name type="scientific">Pocillopora meandrina</name>
    <dbReference type="NCBI Taxonomy" id="46732"/>
    <lineage>
        <taxon>Eukaryota</taxon>
        <taxon>Metazoa</taxon>
        <taxon>Cnidaria</taxon>
        <taxon>Anthozoa</taxon>
        <taxon>Hexacorallia</taxon>
        <taxon>Scleractinia</taxon>
        <taxon>Astrocoeniina</taxon>
        <taxon>Pocilloporidae</taxon>
        <taxon>Pocillopora</taxon>
    </lineage>
</organism>